<dbReference type="InterPro" id="IPR032675">
    <property type="entry name" value="LRR_dom_sf"/>
</dbReference>
<name>A0AAD7F7C5_9AGAR</name>
<reference evidence="1" key="1">
    <citation type="submission" date="2023-03" db="EMBL/GenBank/DDBJ databases">
        <title>Massive genome expansion in bonnet fungi (Mycena s.s.) driven by repeated elements and novel gene families across ecological guilds.</title>
        <authorList>
            <consortium name="Lawrence Berkeley National Laboratory"/>
            <person name="Harder C.B."/>
            <person name="Miyauchi S."/>
            <person name="Viragh M."/>
            <person name="Kuo A."/>
            <person name="Thoen E."/>
            <person name="Andreopoulos B."/>
            <person name="Lu D."/>
            <person name="Skrede I."/>
            <person name="Drula E."/>
            <person name="Henrissat B."/>
            <person name="Morin E."/>
            <person name="Kohler A."/>
            <person name="Barry K."/>
            <person name="LaButti K."/>
            <person name="Morin E."/>
            <person name="Salamov A."/>
            <person name="Lipzen A."/>
            <person name="Mereny Z."/>
            <person name="Hegedus B."/>
            <person name="Baldrian P."/>
            <person name="Stursova M."/>
            <person name="Weitz H."/>
            <person name="Taylor A."/>
            <person name="Grigoriev I.V."/>
            <person name="Nagy L.G."/>
            <person name="Martin F."/>
            <person name="Kauserud H."/>
        </authorList>
    </citation>
    <scope>NUCLEOTIDE SEQUENCE</scope>
    <source>
        <strain evidence="1">CBHHK002</strain>
    </source>
</reference>
<evidence type="ECO:0000313" key="2">
    <source>
        <dbReference type="Proteomes" id="UP001218218"/>
    </source>
</evidence>
<dbReference type="EMBL" id="JARIHO010000001">
    <property type="protein sequence ID" value="KAJ7368635.1"/>
    <property type="molecule type" value="Genomic_DNA"/>
</dbReference>
<evidence type="ECO:0000313" key="1">
    <source>
        <dbReference type="EMBL" id="KAJ7368635.1"/>
    </source>
</evidence>
<dbReference type="Proteomes" id="UP001218218">
    <property type="component" value="Unassembled WGS sequence"/>
</dbReference>
<dbReference type="SUPFAM" id="SSF52047">
    <property type="entry name" value="RNI-like"/>
    <property type="match status" value="1"/>
</dbReference>
<protein>
    <recommendedName>
        <fullName evidence="3">F-box domain-containing protein</fullName>
    </recommendedName>
</protein>
<gene>
    <name evidence="1" type="ORF">DFH08DRAFT_1071297</name>
</gene>
<accession>A0AAD7F7C5</accession>
<comment type="caution">
    <text evidence="1">The sequence shown here is derived from an EMBL/GenBank/DDBJ whole genome shotgun (WGS) entry which is preliminary data.</text>
</comment>
<proteinExistence type="predicted"/>
<keyword evidence="2" id="KW-1185">Reference proteome</keyword>
<dbReference type="Gene3D" id="3.80.10.10">
    <property type="entry name" value="Ribonuclease Inhibitor"/>
    <property type="match status" value="1"/>
</dbReference>
<organism evidence="1 2">
    <name type="scientific">Mycena albidolilacea</name>
    <dbReference type="NCBI Taxonomy" id="1033008"/>
    <lineage>
        <taxon>Eukaryota</taxon>
        <taxon>Fungi</taxon>
        <taxon>Dikarya</taxon>
        <taxon>Basidiomycota</taxon>
        <taxon>Agaricomycotina</taxon>
        <taxon>Agaricomycetes</taxon>
        <taxon>Agaricomycetidae</taxon>
        <taxon>Agaricales</taxon>
        <taxon>Marasmiineae</taxon>
        <taxon>Mycenaceae</taxon>
        <taxon>Mycena</taxon>
    </lineage>
</organism>
<sequence>MESRFSHQFNTNYIPSDEEIECIRKDLVSRAEELARIDERIRELSAQRDQIAAYISSHTALISHPRRLPPDIVGEIFVACLPTDRNAVMSVQEAPLLLGRICSRWRTIALSTPRLWASNHGYWPSTIGCSSPQPVPFLSFQPPADDLWNPSHNPSPDRKALVKCLTDSSARWRHAEFIDVFSPNAAGELADIIPSALESFRFKGSLWMLSQLKVFQASSPRVLNLWVYSQPSESVEQTLVAMPLVWSRLTHLTLGEGKGSHTVFSLSSLIGLLGRCAQLIFFRFSPNITGDVAESNSQSLRFLETFTVIGYSHFWTPHALTQLVSHVSMPQLRQFHVPTQPCRGPDSFFLVTLGTRSPLLQELTIYLESLTSQSLPQALQSLSSLTMLAVYHWDIRPNGWGDFEVLDPGFERCHPPQLLALLTPNNETVVCPALQDLTIFTWNSASDVLQKSILHDFIEGRMEFTPSFRRLRIVFGAENVNQTETLADPDIQSYLSRGVLVCEYPLPWPSPLPSTSPWAGILPENYDDEVN</sequence>
<evidence type="ECO:0008006" key="3">
    <source>
        <dbReference type="Google" id="ProtNLM"/>
    </source>
</evidence>
<dbReference type="AlphaFoldDB" id="A0AAD7F7C5"/>